<dbReference type="NCBIfam" id="TIGR01904">
    <property type="entry name" value="GSu_C4xC__C2xCH"/>
    <property type="match status" value="1"/>
</dbReference>
<dbReference type="EMBL" id="UOGD01000012">
    <property type="protein sequence ID" value="VAX15272.1"/>
    <property type="molecule type" value="Genomic_DNA"/>
</dbReference>
<reference evidence="1" key="1">
    <citation type="submission" date="2018-06" db="EMBL/GenBank/DDBJ databases">
        <authorList>
            <person name="Zhirakovskaya E."/>
        </authorList>
    </citation>
    <scope>NUCLEOTIDE SEQUENCE</scope>
</reference>
<proteinExistence type="predicted"/>
<gene>
    <name evidence="1" type="ORF">MNBD_IGNAVI01-2344</name>
</gene>
<dbReference type="SUPFAM" id="SSF48695">
    <property type="entry name" value="Multiheme cytochromes"/>
    <property type="match status" value="1"/>
</dbReference>
<sequence>MKSVSIIWIVFISLFLSIGCSEVNNDITPPPTVGVHPVGFGDRTSPNFHKFVFRENDWSFNLRACQECHAADYAGGVTGQSCLGCHREPAGPEACNTCHGDFSNPEYIAPPLDLEDNSEVSARGVGAHFKHVYDTTSVSVNYGCFECHQKTDGKDLFVHEHIAPPPAKMEFGEFAHSDSLGLEPIYDFTDLNCSNTYCHGGFKFGKSSSQNQWAYAEDYIVGNNYSPVWNSTTGKEAECGTCHGEIDADGNLVTPQPKGHFGAFVITDCVNCHSSVVDGEGKIIDRLKHINKEINYP</sequence>
<protein>
    <submittedName>
        <fullName evidence="1">Cytochrome c family protein</fullName>
    </submittedName>
</protein>
<organism evidence="1">
    <name type="scientific">hydrothermal vent metagenome</name>
    <dbReference type="NCBI Taxonomy" id="652676"/>
    <lineage>
        <taxon>unclassified sequences</taxon>
        <taxon>metagenomes</taxon>
        <taxon>ecological metagenomes</taxon>
    </lineage>
</organism>
<dbReference type="InterPro" id="IPR036280">
    <property type="entry name" value="Multihaem_cyt_sf"/>
</dbReference>
<dbReference type="Pfam" id="PF09698">
    <property type="entry name" value="GSu_C4xC__C2xCH"/>
    <property type="match status" value="1"/>
</dbReference>
<accession>A0A3B1BGP7</accession>
<evidence type="ECO:0000313" key="1">
    <source>
        <dbReference type="EMBL" id="VAX15272.1"/>
    </source>
</evidence>
<dbReference type="InterPro" id="IPR010176">
    <property type="entry name" value="C4xCH_C2xCH_motif_GEOSU"/>
</dbReference>
<name>A0A3B1BGP7_9ZZZZ</name>
<dbReference type="AlphaFoldDB" id="A0A3B1BGP7"/>
<dbReference type="PROSITE" id="PS51257">
    <property type="entry name" value="PROKAR_LIPOPROTEIN"/>
    <property type="match status" value="1"/>
</dbReference>